<evidence type="ECO:0008006" key="7">
    <source>
        <dbReference type="Google" id="ProtNLM"/>
    </source>
</evidence>
<dbReference type="AlphaFoldDB" id="A0AAC8YGY2"/>
<dbReference type="Pfam" id="PF23809">
    <property type="entry name" value="Phage_holin_9"/>
    <property type="match status" value="1"/>
</dbReference>
<evidence type="ECO:0000313" key="4">
    <source>
        <dbReference type="EMBL" id="AOZ47890.1"/>
    </source>
</evidence>
<keyword evidence="6" id="KW-1185">Reference proteome</keyword>
<evidence type="ECO:0000313" key="3">
    <source>
        <dbReference type="EMBL" id="AMS06442.1"/>
    </source>
</evidence>
<sequence>MTETQRKAIYAAAAAILAALGAFGIIDSAQTEQVLGIVSGALTLAMAVVPVLAHRKVGVAGVGGGGASTDSVEPLADPGLPGDEVPVDHADDVPEHAAEEPSVIPDGEGVATN</sequence>
<keyword evidence="2" id="KW-1133">Transmembrane helix</keyword>
<feature type="compositionally biased region" description="Basic and acidic residues" evidence="1">
    <location>
        <begin position="86"/>
        <end position="99"/>
    </location>
</feature>
<dbReference type="InterPro" id="IPR056390">
    <property type="entry name" value="Holin_phage"/>
</dbReference>
<name>A0AAC8YGY2_9ACTN</name>
<reference evidence="3 5" key="2">
    <citation type="submission" date="2016-02" db="EMBL/GenBank/DDBJ databases">
        <title>Complete Genome Sequence of Propionibacterium acidipropionici ATCC 55737.</title>
        <authorList>
            <person name="Luna Flores C.H."/>
            <person name="Nielsen L.K."/>
            <person name="Marcellin E."/>
        </authorList>
    </citation>
    <scope>NUCLEOTIDE SEQUENCE [LARGE SCALE GENOMIC DNA]</scope>
    <source>
        <strain evidence="3 5">ATCC 55737</strain>
    </source>
</reference>
<dbReference type="EMBL" id="CP014352">
    <property type="protein sequence ID" value="AMS06442.1"/>
    <property type="molecule type" value="Genomic_DNA"/>
</dbReference>
<keyword evidence="2" id="KW-0812">Transmembrane</keyword>
<accession>A0AAC8YGY2</accession>
<evidence type="ECO:0000313" key="6">
    <source>
        <dbReference type="Proteomes" id="UP000178666"/>
    </source>
</evidence>
<organism evidence="3 5">
    <name type="scientific">Acidipropionibacterium acidipropionici</name>
    <dbReference type="NCBI Taxonomy" id="1748"/>
    <lineage>
        <taxon>Bacteria</taxon>
        <taxon>Bacillati</taxon>
        <taxon>Actinomycetota</taxon>
        <taxon>Actinomycetes</taxon>
        <taxon>Propionibacteriales</taxon>
        <taxon>Propionibacteriaceae</taxon>
        <taxon>Acidipropionibacterium</taxon>
    </lineage>
</organism>
<dbReference type="Proteomes" id="UP000075221">
    <property type="component" value="Chromosome"/>
</dbReference>
<evidence type="ECO:0000256" key="1">
    <source>
        <dbReference type="SAM" id="MobiDB-lite"/>
    </source>
</evidence>
<dbReference type="RefSeq" id="WP_062820282.1">
    <property type="nucleotide sequence ID" value="NZ_CP014352.1"/>
</dbReference>
<dbReference type="Proteomes" id="UP000178666">
    <property type="component" value="Chromosome"/>
</dbReference>
<evidence type="ECO:0000256" key="2">
    <source>
        <dbReference type="SAM" id="Phobius"/>
    </source>
</evidence>
<keyword evidence="2" id="KW-0472">Membrane</keyword>
<protein>
    <recommendedName>
        <fullName evidence="7">Holin</fullName>
    </recommendedName>
</protein>
<evidence type="ECO:0000313" key="5">
    <source>
        <dbReference type="Proteomes" id="UP000075221"/>
    </source>
</evidence>
<feature type="region of interest" description="Disordered" evidence="1">
    <location>
        <begin position="63"/>
        <end position="113"/>
    </location>
</feature>
<reference evidence="4 6" key="1">
    <citation type="journal article" date="2016" name="Plant Dis.">
        <title>Improved production of propionic acid using genome shuffling.</title>
        <authorList>
            <person name="Luna-Flores C.H."/>
            <person name="Palfreyman R.W."/>
            <person name="Kromer J.O."/>
            <person name="Nielsen L.K."/>
            <person name="Marcellin E."/>
        </authorList>
    </citation>
    <scope>NUCLEOTIDE SEQUENCE [LARGE SCALE GENOMIC DNA]</scope>
    <source>
        <strain evidence="4 6">F3E8</strain>
    </source>
</reference>
<dbReference type="EMBL" id="CP015970">
    <property type="protein sequence ID" value="AOZ47890.1"/>
    <property type="molecule type" value="Genomic_DNA"/>
</dbReference>
<proteinExistence type="predicted"/>
<gene>
    <name evidence="4" type="ORF">A8L58_15740</name>
    <name evidence="3" type="ORF">AXH35_14280</name>
</gene>
<feature type="transmembrane region" description="Helical" evidence="2">
    <location>
        <begin position="34"/>
        <end position="53"/>
    </location>
</feature>